<evidence type="ECO:0000256" key="3">
    <source>
        <dbReference type="ARBA" id="ARBA00023004"/>
    </source>
</evidence>
<dbReference type="InterPro" id="IPR036922">
    <property type="entry name" value="Rieske_2Fe-2S_sf"/>
</dbReference>
<dbReference type="GO" id="GO:0051537">
    <property type="term" value="F:2 iron, 2 sulfur cluster binding"/>
    <property type="evidence" value="ECO:0007669"/>
    <property type="project" value="UniProtKB-KW"/>
</dbReference>
<reference evidence="7" key="1">
    <citation type="submission" date="2018-07" db="EMBL/GenBank/DDBJ databases">
        <title>Genome sequencing of Paracoccus sp. SC2-6.</title>
        <authorList>
            <person name="Heo J."/>
            <person name="Kim S.-J."/>
            <person name="Kwon S.-W."/>
        </authorList>
    </citation>
    <scope>NUCLEOTIDE SEQUENCE [LARGE SCALE GENOMIC DNA]</scope>
    <source>
        <strain evidence="7">SC2-6</strain>
    </source>
</reference>
<feature type="domain" description="Rieske" evidence="5">
    <location>
        <begin position="14"/>
        <end position="112"/>
    </location>
</feature>
<dbReference type="InterPro" id="IPR017941">
    <property type="entry name" value="Rieske_2Fe-2S"/>
</dbReference>
<evidence type="ECO:0000256" key="1">
    <source>
        <dbReference type="ARBA" id="ARBA00022714"/>
    </source>
</evidence>
<keyword evidence="3" id="KW-0408">Iron</keyword>
<accession>A0A344PIJ8</accession>
<dbReference type="AlphaFoldDB" id="A0A344PIJ8"/>
<dbReference type="SUPFAM" id="SSF50022">
    <property type="entry name" value="ISP domain"/>
    <property type="match status" value="1"/>
</dbReference>
<evidence type="ECO:0000256" key="2">
    <source>
        <dbReference type="ARBA" id="ARBA00022723"/>
    </source>
</evidence>
<organism evidence="6 7">
    <name type="scientific">Paracoccus suum</name>
    <dbReference type="NCBI Taxonomy" id="2259340"/>
    <lineage>
        <taxon>Bacteria</taxon>
        <taxon>Pseudomonadati</taxon>
        <taxon>Pseudomonadota</taxon>
        <taxon>Alphaproteobacteria</taxon>
        <taxon>Rhodobacterales</taxon>
        <taxon>Paracoccaceae</taxon>
        <taxon>Paracoccus</taxon>
    </lineage>
</organism>
<keyword evidence="2" id="KW-0479">Metal-binding</keyword>
<name>A0A344PIJ8_9RHOB</name>
<dbReference type="Gene3D" id="2.102.10.10">
    <property type="entry name" value="Rieske [2Fe-2S] iron-sulphur domain"/>
    <property type="match status" value="1"/>
</dbReference>
<evidence type="ECO:0000256" key="4">
    <source>
        <dbReference type="ARBA" id="ARBA00023014"/>
    </source>
</evidence>
<keyword evidence="7" id="KW-1185">Reference proteome</keyword>
<evidence type="ECO:0000313" key="6">
    <source>
        <dbReference type="EMBL" id="AXC49203.1"/>
    </source>
</evidence>
<proteinExistence type="predicted"/>
<dbReference type="PROSITE" id="PS51296">
    <property type="entry name" value="RIESKE"/>
    <property type="match status" value="1"/>
</dbReference>
<dbReference type="EMBL" id="CP030918">
    <property type="protein sequence ID" value="AXC49203.1"/>
    <property type="molecule type" value="Genomic_DNA"/>
</dbReference>
<sequence>MSWRDWPRAPAAGTILCPLAAVAPTASLDLDGFPVLLVQGAGGLAGYVNACPHQYLPLDFHGPNVLSEDGARLICSAHQACFDARDGALICGPADDGLEALPLALIDGMVVIGPD</sequence>
<dbReference type="Pfam" id="PF00355">
    <property type="entry name" value="Rieske"/>
    <property type="match status" value="1"/>
</dbReference>
<keyword evidence="1" id="KW-0001">2Fe-2S</keyword>
<dbReference type="Proteomes" id="UP000252023">
    <property type="component" value="Chromosome"/>
</dbReference>
<dbReference type="GO" id="GO:0046872">
    <property type="term" value="F:metal ion binding"/>
    <property type="evidence" value="ECO:0007669"/>
    <property type="project" value="UniProtKB-KW"/>
</dbReference>
<keyword evidence="4" id="KW-0411">Iron-sulfur</keyword>
<evidence type="ECO:0000313" key="7">
    <source>
        <dbReference type="Proteomes" id="UP000252023"/>
    </source>
</evidence>
<dbReference type="RefSeq" id="WP_114075522.1">
    <property type="nucleotide sequence ID" value="NZ_CP030918.1"/>
</dbReference>
<protein>
    <submittedName>
        <fullName evidence="6">(2Fe-2S)-binding protein</fullName>
    </submittedName>
</protein>
<dbReference type="KEGG" id="pars:DRW48_05465"/>
<gene>
    <name evidence="6" type="ORF">DRW48_05465</name>
</gene>
<evidence type="ECO:0000259" key="5">
    <source>
        <dbReference type="PROSITE" id="PS51296"/>
    </source>
</evidence>
<dbReference type="OrthoDB" id="9794175at2"/>